<comment type="caution">
    <text evidence="2">The sequence shown here is derived from an EMBL/GenBank/DDBJ whole genome shotgun (WGS) entry which is preliminary data.</text>
</comment>
<sequence length="78" mass="8149">MAQTVPNKGIHDPRLRKAGYIILVAALGVLTVFDVIDENTSDQIVNIVGQVLTMLGLSVAAANTPTEVPVAGPSEPQL</sequence>
<dbReference type="Proteomes" id="UP000054023">
    <property type="component" value="Unassembled WGS sequence"/>
</dbReference>
<keyword evidence="1" id="KW-1133">Transmembrane helix</keyword>
<dbReference type="AlphaFoldDB" id="A0A0W8IG39"/>
<proteinExistence type="predicted"/>
<evidence type="ECO:0000313" key="2">
    <source>
        <dbReference type="EMBL" id="KUG58994.1"/>
    </source>
</evidence>
<dbReference type="RefSeq" id="WP_058888676.1">
    <property type="nucleotide sequence ID" value="NZ_LQBM01000003.1"/>
</dbReference>
<dbReference type="STRING" id="317018.AVL63_02935"/>
<evidence type="ECO:0008006" key="4">
    <source>
        <dbReference type="Google" id="ProtNLM"/>
    </source>
</evidence>
<dbReference type="EMBL" id="LQBM01000003">
    <property type="protein sequence ID" value="KUG58994.1"/>
    <property type="molecule type" value="Genomic_DNA"/>
</dbReference>
<keyword evidence="3" id="KW-1185">Reference proteome</keyword>
<feature type="transmembrane region" description="Helical" evidence="1">
    <location>
        <begin position="18"/>
        <end position="36"/>
    </location>
</feature>
<gene>
    <name evidence="2" type="ORF">AVL63_02935</name>
</gene>
<reference evidence="3" key="1">
    <citation type="submission" date="2015-12" db="EMBL/GenBank/DDBJ databases">
        <authorList>
            <person name="Nair G.R."/>
            <person name="Kaur G."/>
            <person name="Mayilraj S."/>
        </authorList>
    </citation>
    <scope>NUCLEOTIDE SEQUENCE [LARGE SCALE GENOMIC DNA]</scope>
    <source>
        <strain evidence="3">CD08_7</strain>
    </source>
</reference>
<organism evidence="2 3">
    <name type="scientific">Nesterenkonia jeotgali</name>
    <dbReference type="NCBI Taxonomy" id="317018"/>
    <lineage>
        <taxon>Bacteria</taxon>
        <taxon>Bacillati</taxon>
        <taxon>Actinomycetota</taxon>
        <taxon>Actinomycetes</taxon>
        <taxon>Micrococcales</taxon>
        <taxon>Micrococcaceae</taxon>
        <taxon>Nesterenkonia</taxon>
    </lineage>
</organism>
<keyword evidence="1" id="KW-0472">Membrane</keyword>
<evidence type="ECO:0000313" key="3">
    <source>
        <dbReference type="Proteomes" id="UP000054023"/>
    </source>
</evidence>
<accession>A0A0W8IG39</accession>
<evidence type="ECO:0000256" key="1">
    <source>
        <dbReference type="SAM" id="Phobius"/>
    </source>
</evidence>
<dbReference type="OrthoDB" id="3268496at2"/>
<protein>
    <recommendedName>
        <fullName evidence="4">Holin</fullName>
    </recommendedName>
</protein>
<keyword evidence="1" id="KW-0812">Transmembrane</keyword>
<name>A0A0W8IG39_9MICC</name>